<protein>
    <submittedName>
        <fullName evidence="2">WD_REPEATS_REGION domain-containing protein</fullName>
    </submittedName>
</protein>
<sequence>MEDISDANKDGSDGEYHSDEESSHFVYKPIGIDPSEITPVVYGALPQSTVAVRSVKDKKEVLGYNPKYEDLYAPELGPVNPYKNESQLAQKNILTGYVEKSHVSGFHFEKEIRTFDTLGYAANPADHGGKTFVGNQSKAIESGGATLFDNAKTGREKRKRLCNRDPADIEGFTGPWTRFVDEATTAKPTPEQQKTIDEFTAKQRLKSKKYKKAEEDAEAAVEESCTLHLKDTVDYRGKSFMDLPSYTGVNLREDYKPQKCVIPKKLVHTYSGHQKQVNAIKWFPKSAHMFLSSGMDGKVKLWDVYGKSQCIITYKGHKLPVRDIGFNHNGVEFLSASFDRQIKIWDTETGQVKSRINATSIPYCAQYHPDEDKNHMIVAGLQNKKVIQWDIRSGEMIQQYDRHLGSVNSITFFDKNRRFVSTSEDKSLRIWEWEIPVDTKLIQNVGLHSIPTMTKSPDQNWIVGQSMDNRIVLFELINDKLKFARKKNFRGHNTQGFPCTTDFSPDMSYLISGDGDGKIFVWNWKTHKLEAKWKAHEKQTMVSVWHPHETSRIITGGGDGVIKMWN</sequence>
<evidence type="ECO:0000313" key="1">
    <source>
        <dbReference type="Proteomes" id="UP000095286"/>
    </source>
</evidence>
<proteinExistence type="predicted"/>
<name>A0AC35THF5_9BILA</name>
<dbReference type="WBParaSite" id="RSKR_0000055800.1">
    <property type="protein sequence ID" value="RSKR_0000055800.1"/>
    <property type="gene ID" value="RSKR_0000055800"/>
</dbReference>
<organism evidence="1 2">
    <name type="scientific">Rhabditophanes sp. KR3021</name>
    <dbReference type="NCBI Taxonomy" id="114890"/>
    <lineage>
        <taxon>Eukaryota</taxon>
        <taxon>Metazoa</taxon>
        <taxon>Ecdysozoa</taxon>
        <taxon>Nematoda</taxon>
        <taxon>Chromadorea</taxon>
        <taxon>Rhabditida</taxon>
        <taxon>Tylenchina</taxon>
        <taxon>Panagrolaimomorpha</taxon>
        <taxon>Strongyloidoidea</taxon>
        <taxon>Alloionematidae</taxon>
        <taxon>Rhabditophanes</taxon>
    </lineage>
</organism>
<dbReference type="Proteomes" id="UP000095286">
    <property type="component" value="Unplaced"/>
</dbReference>
<reference evidence="2" key="1">
    <citation type="submission" date="2016-11" db="UniProtKB">
        <authorList>
            <consortium name="WormBaseParasite"/>
        </authorList>
    </citation>
    <scope>IDENTIFICATION</scope>
    <source>
        <strain evidence="2">KR3021</strain>
    </source>
</reference>
<accession>A0AC35THF5</accession>
<evidence type="ECO:0000313" key="2">
    <source>
        <dbReference type="WBParaSite" id="RSKR_0000055800.1"/>
    </source>
</evidence>